<dbReference type="EMBL" id="BAAAVM010000027">
    <property type="protein sequence ID" value="GAA3136576.1"/>
    <property type="molecule type" value="Genomic_DNA"/>
</dbReference>
<proteinExistence type="inferred from homology"/>
<accession>A0ABP6N4V5</accession>
<evidence type="ECO:0000256" key="2">
    <source>
        <dbReference type="ARBA" id="ARBA00022676"/>
    </source>
</evidence>
<feature type="domain" description="Diacylglycerol glucosyltransferase N-terminal" evidence="4">
    <location>
        <begin position="76"/>
        <end position="196"/>
    </location>
</feature>
<reference evidence="6" key="1">
    <citation type="journal article" date="2019" name="Int. J. Syst. Evol. Microbiol.">
        <title>The Global Catalogue of Microorganisms (GCM) 10K type strain sequencing project: providing services to taxonomists for standard genome sequencing and annotation.</title>
        <authorList>
            <consortium name="The Broad Institute Genomics Platform"/>
            <consortium name="The Broad Institute Genome Sequencing Center for Infectious Disease"/>
            <person name="Wu L."/>
            <person name="Ma J."/>
        </authorList>
    </citation>
    <scope>NUCLEOTIDE SEQUENCE [LARGE SCALE GENOMIC DNA]</scope>
    <source>
        <strain evidence="6">JCM 11574</strain>
    </source>
</reference>
<keyword evidence="6" id="KW-1185">Reference proteome</keyword>
<dbReference type="PANTHER" id="PTHR43025:SF3">
    <property type="entry name" value="MONOGALACTOSYLDIACYLGLYCEROL SYNTHASE 1, CHLOROPLASTIC"/>
    <property type="match status" value="1"/>
</dbReference>
<comment type="similarity">
    <text evidence="1">Belongs to the glycosyltransferase 28 family.</text>
</comment>
<evidence type="ECO:0000313" key="6">
    <source>
        <dbReference type="Proteomes" id="UP001500893"/>
    </source>
</evidence>
<dbReference type="Pfam" id="PF13692">
    <property type="entry name" value="Glyco_trans_1_4"/>
    <property type="match status" value="1"/>
</dbReference>
<dbReference type="PANTHER" id="PTHR43025">
    <property type="entry name" value="MONOGALACTOSYLDIACYLGLYCEROL SYNTHASE"/>
    <property type="match status" value="1"/>
</dbReference>
<dbReference type="RefSeq" id="WP_345049825.1">
    <property type="nucleotide sequence ID" value="NZ_BAAAVM010000027.1"/>
</dbReference>
<dbReference type="Gene3D" id="3.40.50.2000">
    <property type="entry name" value="Glycogen Phosphorylase B"/>
    <property type="match status" value="1"/>
</dbReference>
<evidence type="ECO:0000313" key="5">
    <source>
        <dbReference type="EMBL" id="GAA3136576.1"/>
    </source>
</evidence>
<dbReference type="SUPFAM" id="SSF53756">
    <property type="entry name" value="UDP-Glycosyltransferase/glycogen phosphorylase"/>
    <property type="match status" value="1"/>
</dbReference>
<sequence>MAHAGSTTPRPAAAVTVPRQRVATPGAGRVAIVSASVGAGHDGAAAQLARRLAAHGFAVDRFDLLELLPARLGRAVQEGYHRMLVRAPWAYQRIYAGTERAGGGGPVARALLRAAEDRVLHALPPDTGAVVSTYPGASRVLGNLRLKGRLGVPVLTYLTDFSVHPLWVADGVDVHLAAHAVPAAQARAAGARDVRVCGPVTGPRFRPCDAQGRHDARARFGLPQHSPLALLVAGSWGVGPVRKVAHELRDCGAAVPVVVCGRNEALAGRLRADGIEHAYGWVEDMPGLMHAADVLVQNAGGLTSLEAFASGLPVASYRCIPGHGLTNAAALDEAGVSVWVRDPADLKAVLCDLIDGPPGRQQRARGLALFDRPQDEGPAAEIARVHRSGLADRSRYPAARRHPGPRRLATTAAAAAAVWACAVGTGMATSYDGPGLAHAIGHGLDLDGLSAHDSRTGVHHP</sequence>
<organism evidence="5 6">
    <name type="scientific">Streptomyces rameus</name>
    <dbReference type="NCBI Taxonomy" id="68261"/>
    <lineage>
        <taxon>Bacteria</taxon>
        <taxon>Bacillati</taxon>
        <taxon>Actinomycetota</taxon>
        <taxon>Actinomycetes</taxon>
        <taxon>Kitasatosporales</taxon>
        <taxon>Streptomycetaceae</taxon>
        <taxon>Streptomyces</taxon>
    </lineage>
</organism>
<dbReference type="Proteomes" id="UP001500893">
    <property type="component" value="Unassembled WGS sequence"/>
</dbReference>
<keyword evidence="3" id="KW-0808">Transferase</keyword>
<evidence type="ECO:0000259" key="4">
    <source>
        <dbReference type="Pfam" id="PF06925"/>
    </source>
</evidence>
<evidence type="ECO:0000256" key="3">
    <source>
        <dbReference type="ARBA" id="ARBA00022679"/>
    </source>
</evidence>
<gene>
    <name evidence="5" type="ORF">GCM10010521_23430</name>
</gene>
<protein>
    <submittedName>
        <fullName evidence="5">Galactosyldiacylglycerol synthase</fullName>
    </submittedName>
</protein>
<dbReference type="Pfam" id="PF06925">
    <property type="entry name" value="MGDG_synth"/>
    <property type="match status" value="1"/>
</dbReference>
<evidence type="ECO:0000256" key="1">
    <source>
        <dbReference type="ARBA" id="ARBA00006962"/>
    </source>
</evidence>
<dbReference type="InterPro" id="IPR050519">
    <property type="entry name" value="Glycosyltransf_28_UgtP"/>
</dbReference>
<keyword evidence="2" id="KW-0328">Glycosyltransferase</keyword>
<dbReference type="InterPro" id="IPR009695">
    <property type="entry name" value="Diacylglyc_glucosyltr_N"/>
</dbReference>
<comment type="caution">
    <text evidence="5">The sequence shown here is derived from an EMBL/GenBank/DDBJ whole genome shotgun (WGS) entry which is preliminary data.</text>
</comment>
<name>A0ABP6N4V5_9ACTN</name>